<keyword evidence="6" id="KW-1185">Reference proteome</keyword>
<dbReference type="PROSITE" id="PS50294">
    <property type="entry name" value="WD_REPEATS_REGION"/>
    <property type="match status" value="1"/>
</dbReference>
<dbReference type="InterPro" id="IPR015943">
    <property type="entry name" value="WD40/YVTN_repeat-like_dom_sf"/>
</dbReference>
<dbReference type="Gene3D" id="2.130.10.10">
    <property type="entry name" value="YVTN repeat-like/Quinoprotein amine dehydrogenase"/>
    <property type="match status" value="2"/>
</dbReference>
<name>B5RU65_DEBHA</name>
<dbReference type="PANTHER" id="PTHR22838:SF0">
    <property type="entry name" value="WD REPEAT-CONTAINING PROTEIN 26"/>
    <property type="match status" value="1"/>
</dbReference>
<dbReference type="FunCoup" id="B5RU65">
    <property type="interactions" value="486"/>
</dbReference>
<protein>
    <submittedName>
        <fullName evidence="5">DEHA2E23650p</fullName>
    </submittedName>
</protein>
<evidence type="ECO:0000256" key="4">
    <source>
        <dbReference type="SAM" id="MobiDB-lite"/>
    </source>
</evidence>
<dbReference type="InterPro" id="IPR051350">
    <property type="entry name" value="WD_repeat-ST_regulator"/>
</dbReference>
<dbReference type="GO" id="GO:0034657">
    <property type="term" value="C:GID complex"/>
    <property type="evidence" value="ECO:0007669"/>
    <property type="project" value="TreeGrafter"/>
</dbReference>
<dbReference type="VEuPathDB" id="FungiDB:DEHA2E23650g"/>
<dbReference type="OMA" id="DYGKLWC"/>
<evidence type="ECO:0000313" key="5">
    <source>
        <dbReference type="EMBL" id="CAR65877.1"/>
    </source>
</evidence>
<dbReference type="HOGENOM" id="CLU_365664_0_0_1"/>
<evidence type="ECO:0000313" key="6">
    <source>
        <dbReference type="Proteomes" id="UP000000599"/>
    </source>
</evidence>
<dbReference type="PANTHER" id="PTHR22838">
    <property type="entry name" value="WD REPEAT PROTEIN 26-RELATED"/>
    <property type="match status" value="1"/>
</dbReference>
<reference evidence="5 6" key="1">
    <citation type="journal article" date="2004" name="Nature">
        <title>Genome evolution in yeasts.</title>
        <authorList>
            <consortium name="Genolevures"/>
            <person name="Dujon B."/>
            <person name="Sherman D."/>
            <person name="Fischer G."/>
            <person name="Durrens P."/>
            <person name="Casaregola S."/>
            <person name="Lafontaine I."/>
            <person name="de Montigny J."/>
            <person name="Marck C."/>
            <person name="Neuveglise C."/>
            <person name="Talla E."/>
            <person name="Goffard N."/>
            <person name="Frangeul L."/>
            <person name="Aigle M."/>
            <person name="Anthouard V."/>
            <person name="Babour A."/>
            <person name="Barbe V."/>
            <person name="Barnay S."/>
            <person name="Blanchin S."/>
            <person name="Beckerich J.M."/>
            <person name="Beyne E."/>
            <person name="Bleykasten C."/>
            <person name="Boisrame A."/>
            <person name="Boyer J."/>
            <person name="Cattolico L."/>
            <person name="Confanioleri F."/>
            <person name="de Daruvar A."/>
            <person name="Despons L."/>
            <person name="Fabre E."/>
            <person name="Fairhead C."/>
            <person name="Ferry-Dumazet H."/>
            <person name="Groppi A."/>
            <person name="Hantraye F."/>
            <person name="Hennequin C."/>
            <person name="Jauniaux N."/>
            <person name="Joyet P."/>
            <person name="Kachouri R."/>
            <person name="Kerrest A."/>
            <person name="Koszul R."/>
            <person name="Lemaire M."/>
            <person name="Lesur I."/>
            <person name="Ma L."/>
            <person name="Muller H."/>
            <person name="Nicaud J.M."/>
            <person name="Nikolski M."/>
            <person name="Oztas S."/>
            <person name="Ozier-Kalogeropoulos O."/>
            <person name="Pellenz S."/>
            <person name="Potier S."/>
            <person name="Richard G.F."/>
            <person name="Straub M.L."/>
            <person name="Suleau A."/>
            <person name="Swennene D."/>
            <person name="Tekaia F."/>
            <person name="Wesolowski-Louvel M."/>
            <person name="Westhof E."/>
            <person name="Wirth B."/>
            <person name="Zeniou-Meyer M."/>
            <person name="Zivanovic I."/>
            <person name="Bolotin-Fukuhara M."/>
            <person name="Thierry A."/>
            <person name="Bouchier C."/>
            <person name="Caudron B."/>
            <person name="Scarpelli C."/>
            <person name="Gaillardin C."/>
            <person name="Weissenbach J."/>
            <person name="Wincker P."/>
            <person name="Souciet J.L."/>
        </authorList>
    </citation>
    <scope>NUCLEOTIDE SEQUENCE [LARGE SCALE GENOMIC DNA]</scope>
    <source>
        <strain evidence="6">ATCC 36239 / CBS 767 / BCRC 21394 / JCM 1990 / NBRC 0083 / IGC 2968</strain>
    </source>
</reference>
<dbReference type="AlphaFoldDB" id="B5RU65"/>
<keyword evidence="1 3" id="KW-0853">WD repeat</keyword>
<evidence type="ECO:0000256" key="2">
    <source>
        <dbReference type="ARBA" id="ARBA00022737"/>
    </source>
</evidence>
<feature type="region of interest" description="Disordered" evidence="4">
    <location>
        <begin position="526"/>
        <end position="555"/>
    </location>
</feature>
<sequence>MSSKQFKLQLIQKSLAELGYGNLAEQISEDIHFNPITHEAESPYHNDQNEYSDLLKFIEWFYEELNVGNYATIIEYLNYIMLPEESAMNVDDIPQDFNNIGIDLFKALNLKEDSVDTIGGVCTLIITYLIKRTYFLECLVVNAFNSSKQYHKAELVGDISRYSFTPISVPDLLVILRDDLCPLLDEIQNALKSININEIVGSMWNFKPDLVELLNREKESTLLLPLVMKSPIELADLTKMILNDQVLLADTTINQISLPHIIDELRNTLIDKHLCTIFKDSCRNPATNKAAFDIPPDYLDKLIENATAYQKEQSPYYLPPRINSKKQGETFLPPLYSEINEKYKKSFPSTLITTLDKHSDEVWIAKFSPSGKLLVTGSLDGRLIIYDVLNNFEVIAILDSDIQGIKSRTRSNKAIIYCCWEPNEEYLVSCCLDTVVRVWSIKDIKKNNKRITRSMDVESDSQVALLRSSFTLGESIKTWSCEFLPTTADPQFIIGSPDKVLKAFNIDGKELFDFYADTEENGLYHDEKASSSDIKDGNDKTDSTNDGENKDKTNNIQNNFYRVNDLAITPDGKFLITANDDKQVYFYTIPDLLDPNSTTTKIATVSLGGKLTSCSISSNGKYLLLSITPEEVQIWDISGLGKSEKPILRKKLIGHSQDKYIVRSSFGYLSDKQEELAISGSVDGYIYIWKIETGQLITRIKGHVGLCNSVDWNKYYIPKKNCKDYGKLWCSVGDDKIVKIWGPSDWSNE</sequence>
<dbReference type="OrthoDB" id="972532at2759"/>
<dbReference type="PROSITE" id="PS50082">
    <property type="entry name" value="WD_REPEATS_2"/>
    <property type="match status" value="2"/>
</dbReference>
<dbReference type="Proteomes" id="UP000000599">
    <property type="component" value="Chromosome E"/>
</dbReference>
<dbReference type="EMBL" id="CR382137">
    <property type="protein sequence ID" value="CAR65877.1"/>
    <property type="molecule type" value="Genomic_DNA"/>
</dbReference>
<accession>B5RU65</accession>
<dbReference type="GO" id="GO:0043161">
    <property type="term" value="P:proteasome-mediated ubiquitin-dependent protein catabolic process"/>
    <property type="evidence" value="ECO:0007669"/>
    <property type="project" value="TreeGrafter"/>
</dbReference>
<dbReference type="SMART" id="SM00320">
    <property type="entry name" value="WD40"/>
    <property type="match status" value="7"/>
</dbReference>
<dbReference type="RefSeq" id="XP_002770536.1">
    <property type="nucleotide sequence ID" value="XM_002770490.1"/>
</dbReference>
<dbReference type="InParanoid" id="B5RU65"/>
<keyword evidence="2" id="KW-0677">Repeat</keyword>
<organism evidence="5 6">
    <name type="scientific">Debaryomyces hansenii (strain ATCC 36239 / CBS 767 / BCRC 21394 / JCM 1990 / NBRC 0083 / IGC 2968)</name>
    <name type="common">Yeast</name>
    <name type="synonym">Torulaspora hansenii</name>
    <dbReference type="NCBI Taxonomy" id="284592"/>
    <lineage>
        <taxon>Eukaryota</taxon>
        <taxon>Fungi</taxon>
        <taxon>Dikarya</taxon>
        <taxon>Ascomycota</taxon>
        <taxon>Saccharomycotina</taxon>
        <taxon>Pichiomycetes</taxon>
        <taxon>Debaryomycetaceae</taxon>
        <taxon>Debaryomyces</taxon>
    </lineage>
</organism>
<evidence type="ECO:0000256" key="1">
    <source>
        <dbReference type="ARBA" id="ARBA00022574"/>
    </source>
</evidence>
<dbReference type="InterPro" id="IPR036322">
    <property type="entry name" value="WD40_repeat_dom_sf"/>
</dbReference>
<feature type="repeat" description="WD" evidence="3">
    <location>
        <begin position="355"/>
        <end position="388"/>
    </location>
</feature>
<evidence type="ECO:0000256" key="3">
    <source>
        <dbReference type="PROSITE-ProRule" id="PRU00221"/>
    </source>
</evidence>
<feature type="compositionally biased region" description="Basic and acidic residues" evidence="4">
    <location>
        <begin position="526"/>
        <end position="553"/>
    </location>
</feature>
<dbReference type="Pfam" id="PF00400">
    <property type="entry name" value="WD40"/>
    <property type="match status" value="3"/>
</dbReference>
<dbReference type="eggNOG" id="KOG0293">
    <property type="taxonomic scope" value="Eukaryota"/>
</dbReference>
<dbReference type="STRING" id="284592.B5RU65"/>
<dbReference type="InterPro" id="IPR001680">
    <property type="entry name" value="WD40_rpt"/>
</dbReference>
<dbReference type="SUPFAM" id="SSF50978">
    <property type="entry name" value="WD40 repeat-like"/>
    <property type="match status" value="1"/>
</dbReference>
<proteinExistence type="predicted"/>
<feature type="repeat" description="WD" evidence="3">
    <location>
        <begin position="678"/>
        <end position="699"/>
    </location>
</feature>
<gene>
    <name evidence="5" type="ordered locus">DEHA2E23650g</name>
</gene>
<dbReference type="GeneID" id="8998838"/>
<dbReference type="KEGG" id="dha:DEHA2E23650g"/>